<dbReference type="InterPro" id="IPR015943">
    <property type="entry name" value="WD40/YVTN_repeat-like_dom_sf"/>
</dbReference>
<dbReference type="STRING" id="108003.B1C78_03030"/>
<dbReference type="PANTHER" id="PTHR47197">
    <property type="entry name" value="PROTEIN NIRF"/>
    <property type="match status" value="1"/>
</dbReference>
<dbReference type="EMBL" id="MVBK01000018">
    <property type="protein sequence ID" value="OOG27722.1"/>
    <property type="molecule type" value="Genomic_DNA"/>
</dbReference>
<sequence>MFRPVRTTIILAALAWPIGAMGGPTVYIPLGAGNQVIAVDAATHRITARYEGVENPHGLVVTPDGEYLIAGSLAETAAPPGAAHETPTSRLYLIHPAHGHVMLTIPVAGWTHHQAITPDGRYVISTHTTRGDVSVLDLTSNTIIKRVATGPAPNYALITREGDRAYVSNSGNNTITEIDLATWTPLRTLEAGPSPEHMVFSSDEQTIYVTNPRAGTVSAVSVASGKVGTTYEIGANVHGLDMGDDGTTLFVSSQQGETLTAVDTSNGKMRSVPLAPAPYHLNTIPGTGVVYVSSRKDPVIWVIDQASLEVIATIALPAGEGHQMAVAAD</sequence>
<dbReference type="InterPro" id="IPR051200">
    <property type="entry name" value="Host-pathogen_enzymatic-act"/>
</dbReference>
<accession>A0A1V3NSD4</accession>
<dbReference type="RefSeq" id="WP_077277741.1">
    <property type="nucleotide sequence ID" value="NZ_MVBK01000018.1"/>
</dbReference>
<evidence type="ECO:0000313" key="1">
    <source>
        <dbReference type="EMBL" id="OOG27722.1"/>
    </source>
</evidence>
<dbReference type="PANTHER" id="PTHR47197:SF3">
    <property type="entry name" value="DIHYDRO-HEME D1 DEHYDROGENASE"/>
    <property type="match status" value="1"/>
</dbReference>
<gene>
    <name evidence="1" type="ORF">B1C78_03030</name>
</gene>
<dbReference type="SUPFAM" id="SSF51004">
    <property type="entry name" value="C-terminal (heme d1) domain of cytochrome cd1-nitrite reductase"/>
    <property type="match status" value="1"/>
</dbReference>
<dbReference type="Gene3D" id="2.130.10.10">
    <property type="entry name" value="YVTN repeat-like/Quinoprotein amine dehydrogenase"/>
    <property type="match status" value="2"/>
</dbReference>
<dbReference type="AlphaFoldDB" id="A0A1V3NSD4"/>
<evidence type="ECO:0000313" key="2">
    <source>
        <dbReference type="Proteomes" id="UP000189462"/>
    </source>
</evidence>
<evidence type="ECO:0008006" key="3">
    <source>
        <dbReference type="Google" id="ProtNLM"/>
    </source>
</evidence>
<comment type="caution">
    <text evidence="1">The sequence shown here is derived from an EMBL/GenBank/DDBJ whole genome shotgun (WGS) entry which is preliminary data.</text>
</comment>
<dbReference type="Proteomes" id="UP000189462">
    <property type="component" value="Unassembled WGS sequence"/>
</dbReference>
<protein>
    <recommendedName>
        <fullName evidence="3">YncE family protein</fullName>
    </recommendedName>
</protein>
<proteinExistence type="predicted"/>
<organism evidence="1 2">
    <name type="scientific">Thioalkalivibrio denitrificans</name>
    <dbReference type="NCBI Taxonomy" id="108003"/>
    <lineage>
        <taxon>Bacteria</taxon>
        <taxon>Pseudomonadati</taxon>
        <taxon>Pseudomonadota</taxon>
        <taxon>Gammaproteobacteria</taxon>
        <taxon>Chromatiales</taxon>
        <taxon>Ectothiorhodospiraceae</taxon>
        <taxon>Thioalkalivibrio</taxon>
    </lineage>
</organism>
<dbReference type="OrthoDB" id="24300at2"/>
<dbReference type="InterPro" id="IPR011048">
    <property type="entry name" value="Haem_d1_sf"/>
</dbReference>
<name>A0A1V3NSD4_9GAMM</name>
<keyword evidence="2" id="KW-1185">Reference proteome</keyword>
<reference evidence="1 2" key="1">
    <citation type="submission" date="2017-02" db="EMBL/GenBank/DDBJ databases">
        <title>Genomic diversity within the haloalkaliphilic genus Thioalkalivibrio.</title>
        <authorList>
            <person name="Ahn A.-C."/>
            <person name="Meier-Kolthoff J."/>
            <person name="Overmars L."/>
            <person name="Richter M."/>
            <person name="Woyke T."/>
            <person name="Sorokin D.Y."/>
            <person name="Muyzer G."/>
        </authorList>
    </citation>
    <scope>NUCLEOTIDE SEQUENCE [LARGE SCALE GENOMIC DNA]</scope>
    <source>
        <strain evidence="1 2">ALJD</strain>
    </source>
</reference>